<proteinExistence type="predicted"/>
<gene>
    <name evidence="1" type="ORF">US68_C0010G0035</name>
</gene>
<protein>
    <recommendedName>
        <fullName evidence="3">Rossmann fold nucleotide-binding protein</fullName>
    </recommendedName>
</protein>
<reference evidence="1 2" key="1">
    <citation type="journal article" date="2015" name="Nature">
        <title>rRNA introns, odd ribosomes, and small enigmatic genomes across a large radiation of phyla.</title>
        <authorList>
            <person name="Brown C.T."/>
            <person name="Hug L.A."/>
            <person name="Thomas B.C."/>
            <person name="Sharon I."/>
            <person name="Castelle C.J."/>
            <person name="Singh A."/>
            <person name="Wilkins M.J."/>
            <person name="Williams K.H."/>
            <person name="Banfield J.F."/>
        </authorList>
    </citation>
    <scope>NUCLEOTIDE SEQUENCE [LARGE SCALE GENOMIC DNA]</scope>
</reference>
<dbReference type="SUPFAM" id="SSF102405">
    <property type="entry name" value="MCP/YpsA-like"/>
    <property type="match status" value="1"/>
</dbReference>
<evidence type="ECO:0000313" key="2">
    <source>
        <dbReference type="Proteomes" id="UP000034231"/>
    </source>
</evidence>
<dbReference type="InterPro" id="IPR052341">
    <property type="entry name" value="LOG_family_nucleotidases"/>
</dbReference>
<dbReference type="Proteomes" id="UP000034231">
    <property type="component" value="Unassembled WGS sequence"/>
</dbReference>
<dbReference type="Gene3D" id="3.40.50.450">
    <property type="match status" value="1"/>
</dbReference>
<accession>A0A0G0LB44</accession>
<dbReference type="PANTHER" id="PTHR43393">
    <property type="entry name" value="CYTOKININ RIBOSIDE 5'-MONOPHOSPHATE PHOSPHORIBOHYDROLASE"/>
    <property type="match status" value="1"/>
</dbReference>
<comment type="caution">
    <text evidence="1">The sequence shown here is derived from an EMBL/GenBank/DDBJ whole genome shotgun (WGS) entry which is preliminary data.</text>
</comment>
<dbReference type="GO" id="GO:0005829">
    <property type="term" value="C:cytosol"/>
    <property type="evidence" value="ECO:0007669"/>
    <property type="project" value="TreeGrafter"/>
</dbReference>
<dbReference type="AlphaFoldDB" id="A0A0G0LB44"/>
<evidence type="ECO:0008006" key="3">
    <source>
        <dbReference type="Google" id="ProtNLM"/>
    </source>
</evidence>
<evidence type="ECO:0000313" key="1">
    <source>
        <dbReference type="EMBL" id="KKQ49901.1"/>
    </source>
</evidence>
<dbReference type="EMBL" id="LBTX01000010">
    <property type="protein sequence ID" value="KKQ49901.1"/>
    <property type="molecule type" value="Genomic_DNA"/>
</dbReference>
<name>A0A0G0LB44_9BACT</name>
<sequence length="196" mass="22270">MKKKISKRPFHVAFFGDGTAKKKDSFFVDAYDTAQLLAKNKCTILNGGGPGIMLASTLGATSVHGRVELVVIDKENQPLKHYEGQSEENVLAANRTFTLRTYEGRLNKLIDLAHAYVIFYGGTGTLAEMSFVWSEAKFAHPHQKPIIFFGKKWRKVIQTINSQLKLEKIETKLCYFVDKPEQVLEILKTYSRFYSK</sequence>
<organism evidence="1 2">
    <name type="scientific">Candidatus Shapirobacteria bacterium GW2011_GWE1_38_10</name>
    <dbReference type="NCBI Taxonomy" id="1618488"/>
    <lineage>
        <taxon>Bacteria</taxon>
        <taxon>Candidatus Shapironibacteriota</taxon>
    </lineage>
</organism>
<dbReference type="InterPro" id="IPR031100">
    <property type="entry name" value="LOG_fam"/>
</dbReference>
<dbReference type="Pfam" id="PF03641">
    <property type="entry name" value="Lysine_decarbox"/>
    <property type="match status" value="1"/>
</dbReference>
<dbReference type="PANTHER" id="PTHR43393:SF3">
    <property type="entry name" value="LYSINE DECARBOXYLASE-LIKE PROTEIN"/>
    <property type="match status" value="1"/>
</dbReference>